<dbReference type="PANTHER" id="PTHR12196">
    <property type="entry name" value="DOMAIN OF UNKNOWN FUNCTION 71 DUF71 -CONTAINING PROTEIN"/>
    <property type="match status" value="1"/>
</dbReference>
<evidence type="ECO:0000313" key="2">
    <source>
        <dbReference type="Proteomes" id="UP000069030"/>
    </source>
</evidence>
<dbReference type="SUPFAM" id="SSF52402">
    <property type="entry name" value="Adenine nucleotide alpha hydrolases-like"/>
    <property type="match status" value="1"/>
</dbReference>
<dbReference type="AlphaFoldDB" id="A0A0S7E9G8"/>
<dbReference type="eggNOG" id="COG2102">
    <property type="taxonomic scope" value="Bacteria"/>
</dbReference>
<dbReference type="GO" id="GO:0017178">
    <property type="term" value="F:diphthine-ammonia ligase activity"/>
    <property type="evidence" value="ECO:0007669"/>
    <property type="project" value="TreeGrafter"/>
</dbReference>
<protein>
    <submittedName>
        <fullName evidence="1">ATP-binding protein</fullName>
    </submittedName>
</protein>
<name>A0A0S7E9G8_9FLAO</name>
<dbReference type="InterPro" id="IPR030662">
    <property type="entry name" value="DPH6/MJ0570"/>
</dbReference>
<dbReference type="Proteomes" id="UP000069030">
    <property type="component" value="Chromosome"/>
</dbReference>
<dbReference type="GO" id="GO:0017183">
    <property type="term" value="P:protein histidyl modification to diphthamide"/>
    <property type="evidence" value="ECO:0007669"/>
    <property type="project" value="TreeGrafter"/>
</dbReference>
<dbReference type="EMBL" id="CP013690">
    <property type="protein sequence ID" value="ALU25025.1"/>
    <property type="molecule type" value="Genomic_DNA"/>
</dbReference>
<accession>A0A0S7E9G8</accession>
<dbReference type="InterPro" id="IPR002761">
    <property type="entry name" value="Diphthami_syn_dom"/>
</dbReference>
<dbReference type="InterPro" id="IPR014729">
    <property type="entry name" value="Rossmann-like_a/b/a_fold"/>
</dbReference>
<dbReference type="GO" id="GO:0005524">
    <property type="term" value="F:ATP binding"/>
    <property type="evidence" value="ECO:0007669"/>
    <property type="project" value="UniProtKB-KW"/>
</dbReference>
<dbReference type="RefSeq" id="WP_006260347.1">
    <property type="nucleotide sequence ID" value="NZ_BCMQ01000007.1"/>
</dbReference>
<keyword evidence="1" id="KW-0547">Nucleotide-binding</keyword>
<dbReference type="KEGG" id="mod:AS202_02045"/>
<organism evidence="1 2">
    <name type="scientific">Myroides odoratimimus</name>
    <dbReference type="NCBI Taxonomy" id="76832"/>
    <lineage>
        <taxon>Bacteria</taxon>
        <taxon>Pseudomonadati</taxon>
        <taxon>Bacteroidota</taxon>
        <taxon>Flavobacteriia</taxon>
        <taxon>Flavobacteriales</taxon>
        <taxon>Flavobacteriaceae</taxon>
        <taxon>Myroides</taxon>
    </lineage>
</organism>
<dbReference type="NCBIfam" id="TIGR00290">
    <property type="entry name" value="MJ0570_dom"/>
    <property type="match status" value="1"/>
</dbReference>
<dbReference type="CDD" id="cd01994">
    <property type="entry name" value="AANH_PF0828-like"/>
    <property type="match status" value="1"/>
</dbReference>
<evidence type="ECO:0000313" key="1">
    <source>
        <dbReference type="EMBL" id="ALU25025.1"/>
    </source>
</evidence>
<gene>
    <name evidence="1" type="ORF">AS202_02045</name>
</gene>
<dbReference type="Gene3D" id="3.90.1490.10">
    <property type="entry name" value="putative n-type atp pyrophosphatase, domain 2"/>
    <property type="match status" value="1"/>
</dbReference>
<proteinExistence type="predicted"/>
<dbReference type="PANTHER" id="PTHR12196:SF2">
    <property type="entry name" value="DIPHTHINE--AMMONIA LIGASE"/>
    <property type="match status" value="1"/>
</dbReference>
<sequence length="233" mass="26888">MKNAFLNWSSGKDAAYALYQIQQSNELEVVRLMTTVNEHFGRVSMHGIREEVLKRQAECIGISLDIVHLHEKLSLQEYEAIIMTQLEEYKRVGILDSIYGDILLEDLKTFREAQLARLGITGVFPLWNRDTTALIHEMVDCGLKTIVVCVNEQYLDKSFVGRTIDKQFIEDLPDGVDPCGENGEFHTFVYDGPMFKKPVPFEVGEMVYKTYDAPKQCHQKEILHYGFWFLDIL</sequence>
<dbReference type="Pfam" id="PF01902">
    <property type="entry name" value="Diphthami_syn_2"/>
    <property type="match status" value="1"/>
</dbReference>
<keyword evidence="1" id="KW-0067">ATP-binding</keyword>
<reference evidence="1 2" key="1">
    <citation type="journal article" date="2016" name="J. Zhejiang Univ. Sci. B">
        <title>Antibiotic resistance mechanisms of Myroides sp.</title>
        <authorList>
            <person name="Hu S."/>
            <person name="Yuan S."/>
            <person name="Qu H."/>
            <person name="Jiang T."/>
            <person name="Zhou Y."/>
            <person name="Wang M."/>
            <person name="Ming D."/>
        </authorList>
    </citation>
    <scope>NUCLEOTIDE SEQUENCE [LARGE SCALE GENOMIC DNA]</scope>
    <source>
        <strain evidence="1 2">PR63039</strain>
    </source>
</reference>
<dbReference type="Gene3D" id="3.40.50.620">
    <property type="entry name" value="HUPs"/>
    <property type="match status" value="1"/>
</dbReference>
<dbReference type="PIRSF" id="PIRSF039123">
    <property type="entry name" value="Diphthamide_synthase"/>
    <property type="match status" value="1"/>
</dbReference>